<protein>
    <submittedName>
        <fullName evidence="3">Uncharacterized protein</fullName>
    </submittedName>
</protein>
<dbReference type="EMBL" id="JACBKZ010000002">
    <property type="protein sequence ID" value="KAF5956356.1"/>
    <property type="molecule type" value="Genomic_DNA"/>
</dbReference>
<proteinExistence type="inferred from homology"/>
<dbReference type="Proteomes" id="UP000593564">
    <property type="component" value="Unassembled WGS sequence"/>
</dbReference>
<evidence type="ECO:0000313" key="4">
    <source>
        <dbReference type="Proteomes" id="UP000593564"/>
    </source>
</evidence>
<dbReference type="SUPFAM" id="SSF51445">
    <property type="entry name" value="(Trans)glycosidases"/>
    <property type="match status" value="1"/>
</dbReference>
<dbReference type="GO" id="GO:0009044">
    <property type="term" value="F:xylan 1,4-beta-xylosidase activity"/>
    <property type="evidence" value="ECO:0007669"/>
    <property type="project" value="InterPro"/>
</dbReference>
<dbReference type="PANTHER" id="PTHR42721">
    <property type="entry name" value="SUGAR HYDROLASE-RELATED"/>
    <property type="match status" value="1"/>
</dbReference>
<dbReference type="PANTHER" id="PTHR42721:SF3">
    <property type="entry name" value="BETA-D-XYLOSIDASE 5-RELATED"/>
    <property type="match status" value="1"/>
</dbReference>
<evidence type="ECO:0000256" key="2">
    <source>
        <dbReference type="ARBA" id="ARBA00022801"/>
    </source>
</evidence>
<keyword evidence="4" id="KW-1185">Reference proteome</keyword>
<reference evidence="4" key="1">
    <citation type="journal article" date="2020" name="Nat. Commun.">
        <title>Genome assembly of wild tea tree DASZ reveals pedigree and selection history of tea varieties.</title>
        <authorList>
            <person name="Zhang W."/>
            <person name="Zhang Y."/>
            <person name="Qiu H."/>
            <person name="Guo Y."/>
            <person name="Wan H."/>
            <person name="Zhang X."/>
            <person name="Scossa F."/>
            <person name="Alseekh S."/>
            <person name="Zhang Q."/>
            <person name="Wang P."/>
            <person name="Xu L."/>
            <person name="Schmidt M.H."/>
            <person name="Jia X."/>
            <person name="Li D."/>
            <person name="Zhu A."/>
            <person name="Guo F."/>
            <person name="Chen W."/>
            <person name="Ni D."/>
            <person name="Usadel B."/>
            <person name="Fernie A.R."/>
            <person name="Wen W."/>
        </authorList>
    </citation>
    <scope>NUCLEOTIDE SEQUENCE [LARGE SCALE GENOMIC DNA]</scope>
    <source>
        <strain evidence="4">cv. G240</strain>
    </source>
</reference>
<evidence type="ECO:0000256" key="1">
    <source>
        <dbReference type="ARBA" id="ARBA00005336"/>
    </source>
</evidence>
<comment type="caution">
    <text evidence="3">The sequence shown here is derived from an EMBL/GenBank/DDBJ whole genome shotgun (WGS) entry which is preliminary data.</text>
</comment>
<comment type="similarity">
    <text evidence="1">Belongs to the glycosyl hydrolase 3 family.</text>
</comment>
<accession>A0A7J7HW87</accession>
<dbReference type="Gene3D" id="3.20.20.300">
    <property type="entry name" value="Glycoside hydrolase, family 3, N-terminal domain"/>
    <property type="match status" value="1"/>
</dbReference>
<gene>
    <name evidence="3" type="ORF">HYC85_003581</name>
</gene>
<dbReference type="InterPro" id="IPR017853">
    <property type="entry name" value="GH"/>
</dbReference>
<dbReference type="GO" id="GO:0046556">
    <property type="term" value="F:alpha-L-arabinofuranosidase activity"/>
    <property type="evidence" value="ECO:0007669"/>
    <property type="project" value="TreeGrafter"/>
</dbReference>
<dbReference type="GO" id="GO:0045493">
    <property type="term" value="P:xylan catabolic process"/>
    <property type="evidence" value="ECO:0007669"/>
    <property type="project" value="InterPro"/>
</dbReference>
<dbReference type="GO" id="GO:0031222">
    <property type="term" value="P:arabinan catabolic process"/>
    <property type="evidence" value="ECO:0007669"/>
    <property type="project" value="TreeGrafter"/>
</dbReference>
<keyword evidence="2" id="KW-0378">Hydrolase</keyword>
<evidence type="ECO:0000313" key="3">
    <source>
        <dbReference type="EMBL" id="KAF5956356.1"/>
    </source>
</evidence>
<dbReference type="InterPro" id="IPR036962">
    <property type="entry name" value="Glyco_hydro_3_N_sf"/>
</dbReference>
<name>A0A7J7HW87_CAMSI</name>
<sequence length="118" mass="13601">MSRIKERLHIYIVSDCDSVEVYYDDIHFSALSKEVAALALNACLNMNYGHHLEKYIEYAIRLNMVKEFVVDQALFSNFNVLMQLGFFDGEPTSLSFEKLRPADVCTDEHQFLTLEAAK</sequence>
<dbReference type="InterPro" id="IPR044993">
    <property type="entry name" value="BXL"/>
</dbReference>
<dbReference type="AlphaFoldDB" id="A0A7J7HW87"/>
<reference evidence="3 4" key="2">
    <citation type="submission" date="2020-07" db="EMBL/GenBank/DDBJ databases">
        <title>Genome assembly of wild tea tree DASZ reveals pedigree and selection history of tea varieties.</title>
        <authorList>
            <person name="Zhang W."/>
        </authorList>
    </citation>
    <scope>NUCLEOTIDE SEQUENCE [LARGE SCALE GENOMIC DNA]</scope>
    <source>
        <strain evidence="4">cv. G240</strain>
        <tissue evidence="3">Leaf</tissue>
    </source>
</reference>
<organism evidence="3 4">
    <name type="scientific">Camellia sinensis</name>
    <name type="common">Tea plant</name>
    <name type="synonym">Thea sinensis</name>
    <dbReference type="NCBI Taxonomy" id="4442"/>
    <lineage>
        <taxon>Eukaryota</taxon>
        <taxon>Viridiplantae</taxon>
        <taxon>Streptophyta</taxon>
        <taxon>Embryophyta</taxon>
        <taxon>Tracheophyta</taxon>
        <taxon>Spermatophyta</taxon>
        <taxon>Magnoliopsida</taxon>
        <taxon>eudicotyledons</taxon>
        <taxon>Gunneridae</taxon>
        <taxon>Pentapetalae</taxon>
        <taxon>asterids</taxon>
        <taxon>Ericales</taxon>
        <taxon>Theaceae</taxon>
        <taxon>Camellia</taxon>
    </lineage>
</organism>